<dbReference type="SUPFAM" id="SSF54211">
    <property type="entry name" value="Ribosomal protein S5 domain 2-like"/>
    <property type="match status" value="1"/>
</dbReference>
<dbReference type="NCBIfam" id="NF007365">
    <property type="entry name" value="PRK09862.1"/>
    <property type="match status" value="1"/>
</dbReference>
<evidence type="ECO:0000256" key="2">
    <source>
        <dbReference type="ARBA" id="ARBA00022741"/>
    </source>
</evidence>
<accession>A0A1I3BCQ8</accession>
<dbReference type="Gene3D" id="3.30.230.10">
    <property type="match status" value="1"/>
</dbReference>
<dbReference type="Gene3D" id="3.40.50.300">
    <property type="entry name" value="P-loop containing nucleotide triphosphate hydrolases"/>
    <property type="match status" value="1"/>
</dbReference>
<dbReference type="PRINTS" id="PR01657">
    <property type="entry name" value="MCMFAMILY"/>
</dbReference>
<keyword evidence="3" id="KW-0067">ATP-binding</keyword>
<dbReference type="SMART" id="SM00382">
    <property type="entry name" value="AAA"/>
    <property type="match status" value="1"/>
</dbReference>
<dbReference type="SUPFAM" id="SSF52540">
    <property type="entry name" value="P-loop containing nucleoside triphosphate hydrolases"/>
    <property type="match status" value="1"/>
</dbReference>
<evidence type="ECO:0000313" key="5">
    <source>
        <dbReference type="EMBL" id="SFH60068.1"/>
    </source>
</evidence>
<dbReference type="Pfam" id="PF13335">
    <property type="entry name" value="Mg_chelatase_C"/>
    <property type="match status" value="1"/>
</dbReference>
<name>A0A1I3BCQ8_9GAMM</name>
<evidence type="ECO:0000256" key="3">
    <source>
        <dbReference type="ARBA" id="ARBA00022840"/>
    </source>
</evidence>
<dbReference type="PANTHER" id="PTHR32039:SF7">
    <property type="entry name" value="COMPETENCE PROTEIN COMM"/>
    <property type="match status" value="1"/>
</dbReference>
<proteinExistence type="inferred from homology"/>
<sequence>MALAIIATRAGLGLEAPEVLVEVHLSNGLPGLTLVGLPETAVRESRERVRSALLNAGFEFPNTRRITINLAPADLPKEGGRFDLPIALGILVASEQIPAAALEGLECLGELALDGRLRSINGALPVALAAKVAGRGLLLPAANADEAALAGELAVFPAEHLSQVVAHLLGQDRLAQHRLSSPSLPERTTHDLAEVRGQHQARRALEVAAAGGHNLLFAGPPGTGKTMLASRLPGILPPLSHDEALEVAAIRSVCGMGLLDRWGERPFRSPHHTASGVALVGGGSKPRPGEISLAHHGVLFLDELPQFDRGVLEVMREPLESGQIHIARASHQRCFPARFQLVAAMNPCPCGHLGDPRQPCVCTPAQVQRYQAKLSGPLLDRIDLQVEVPALPPEQLTSPTLGESSATVRERVLAARERQRQRGALNARLPGRELEAACALTTEERAWLADVLTRLKLSARAYHRVLRVALTLADLAGEPRPSRPQLMEAIGYRQLDRLRGGNETPKAVAGM</sequence>
<dbReference type="InterPro" id="IPR020568">
    <property type="entry name" value="Ribosomal_Su5_D2-typ_SF"/>
</dbReference>
<keyword evidence="6" id="KW-1185">Reference proteome</keyword>
<organism evidence="5 6">
    <name type="scientific">Modicisalibacter xianhensis</name>
    <dbReference type="NCBI Taxonomy" id="442341"/>
    <lineage>
        <taxon>Bacteria</taxon>
        <taxon>Pseudomonadati</taxon>
        <taxon>Pseudomonadota</taxon>
        <taxon>Gammaproteobacteria</taxon>
        <taxon>Oceanospirillales</taxon>
        <taxon>Halomonadaceae</taxon>
        <taxon>Modicisalibacter</taxon>
    </lineage>
</organism>
<dbReference type="InterPro" id="IPR000523">
    <property type="entry name" value="Mg_chelatse_chII-like_cat_dom"/>
</dbReference>
<dbReference type="Pfam" id="PF01078">
    <property type="entry name" value="Mg_chelatase"/>
    <property type="match status" value="1"/>
</dbReference>
<dbReference type="InterPro" id="IPR025158">
    <property type="entry name" value="Mg_chelat-rel_C"/>
</dbReference>
<dbReference type="STRING" id="442341.SAMN04487959_106142"/>
<comment type="similarity">
    <text evidence="1">Belongs to the Mg-chelatase subunits D/I family. ComM subfamily.</text>
</comment>
<dbReference type="Proteomes" id="UP000199040">
    <property type="component" value="Unassembled WGS sequence"/>
</dbReference>
<evidence type="ECO:0000259" key="4">
    <source>
        <dbReference type="SMART" id="SM00382"/>
    </source>
</evidence>
<dbReference type="Pfam" id="PF13541">
    <property type="entry name" value="ChlI"/>
    <property type="match status" value="1"/>
</dbReference>
<keyword evidence="2" id="KW-0547">Nucleotide-binding</keyword>
<dbReference type="InterPro" id="IPR003593">
    <property type="entry name" value="AAA+_ATPase"/>
</dbReference>
<dbReference type="AlphaFoldDB" id="A0A1I3BCQ8"/>
<evidence type="ECO:0000313" key="6">
    <source>
        <dbReference type="Proteomes" id="UP000199040"/>
    </source>
</evidence>
<dbReference type="NCBIfam" id="TIGR00368">
    <property type="entry name" value="YifB family Mg chelatase-like AAA ATPase"/>
    <property type="match status" value="1"/>
</dbReference>
<dbReference type="GO" id="GO:0003677">
    <property type="term" value="F:DNA binding"/>
    <property type="evidence" value="ECO:0007669"/>
    <property type="project" value="InterPro"/>
</dbReference>
<gene>
    <name evidence="5" type="ORF">SAMN04487959_106142</name>
</gene>
<dbReference type="PANTHER" id="PTHR32039">
    <property type="entry name" value="MAGNESIUM-CHELATASE SUBUNIT CHLI"/>
    <property type="match status" value="1"/>
</dbReference>
<dbReference type="EMBL" id="FOPY01000006">
    <property type="protein sequence ID" value="SFH60068.1"/>
    <property type="molecule type" value="Genomic_DNA"/>
</dbReference>
<dbReference type="InterPro" id="IPR045006">
    <property type="entry name" value="CHLI-like"/>
</dbReference>
<reference evidence="5 6" key="1">
    <citation type="submission" date="2016-10" db="EMBL/GenBank/DDBJ databases">
        <authorList>
            <person name="de Groot N.N."/>
        </authorList>
    </citation>
    <scope>NUCLEOTIDE SEQUENCE [LARGE SCALE GENOMIC DNA]</scope>
    <source>
        <strain evidence="5 6">CGMCC 1.6848</strain>
    </source>
</reference>
<dbReference type="InterPro" id="IPR004482">
    <property type="entry name" value="Mg_chelat-rel"/>
</dbReference>
<dbReference type="RefSeq" id="WP_092845774.1">
    <property type="nucleotide sequence ID" value="NZ_FOPY01000006.1"/>
</dbReference>
<protein>
    <submittedName>
        <fullName evidence="5">Magnesium chelatase family protein</fullName>
    </submittedName>
</protein>
<dbReference type="InterPro" id="IPR001208">
    <property type="entry name" value="MCM_dom"/>
</dbReference>
<dbReference type="GO" id="GO:0005524">
    <property type="term" value="F:ATP binding"/>
    <property type="evidence" value="ECO:0007669"/>
    <property type="project" value="UniProtKB-KW"/>
</dbReference>
<feature type="domain" description="AAA+ ATPase" evidence="4">
    <location>
        <begin position="211"/>
        <end position="392"/>
    </location>
</feature>
<dbReference type="InterPro" id="IPR027417">
    <property type="entry name" value="P-loop_NTPase"/>
</dbReference>
<dbReference type="InterPro" id="IPR014721">
    <property type="entry name" value="Ribsml_uS5_D2-typ_fold_subgr"/>
</dbReference>
<evidence type="ECO:0000256" key="1">
    <source>
        <dbReference type="ARBA" id="ARBA00006354"/>
    </source>
</evidence>